<dbReference type="PANTHER" id="PTHR14513:SF0">
    <property type="entry name" value="PROTECTION OF TELOMERES PROTEIN 1"/>
    <property type="match status" value="1"/>
</dbReference>
<evidence type="ECO:0000256" key="6">
    <source>
        <dbReference type="ARBA" id="ARBA00022895"/>
    </source>
</evidence>
<dbReference type="InterPro" id="IPR032042">
    <property type="entry name" value="POT1PC"/>
</dbReference>
<dbReference type="PANTHER" id="PTHR14513">
    <property type="entry name" value="PROTECTION OF TELOMERES 1"/>
    <property type="match status" value="1"/>
</dbReference>
<keyword evidence="5" id="KW-0158">Chromosome</keyword>
<dbReference type="GO" id="GO:0032210">
    <property type="term" value="P:regulation of telomere maintenance via telomerase"/>
    <property type="evidence" value="ECO:0007669"/>
    <property type="project" value="TreeGrafter"/>
</dbReference>
<dbReference type="InterPro" id="IPR012340">
    <property type="entry name" value="NA-bd_OB-fold"/>
</dbReference>
<dbReference type="SMART" id="SM00976">
    <property type="entry name" value="Telo_bind"/>
    <property type="match status" value="1"/>
</dbReference>
<evidence type="ECO:0000313" key="10">
    <source>
        <dbReference type="EMBL" id="KTW29647.1"/>
    </source>
</evidence>
<dbReference type="GO" id="GO:0010521">
    <property type="term" value="F:telomerase inhibitor activity"/>
    <property type="evidence" value="ECO:0007669"/>
    <property type="project" value="TreeGrafter"/>
</dbReference>
<gene>
    <name evidence="10" type="ORF">T552_00856</name>
</gene>
<evidence type="ECO:0000256" key="3">
    <source>
        <dbReference type="ARBA" id="ARBA00008442"/>
    </source>
</evidence>
<evidence type="ECO:0000256" key="1">
    <source>
        <dbReference type="ARBA" id="ARBA00004123"/>
    </source>
</evidence>
<organism evidence="10 11">
    <name type="scientific">Pneumocystis carinii (strain B80)</name>
    <name type="common">Rat pneumocystis pneumonia agent</name>
    <name type="synonym">Pneumocystis carinii f. sp. carinii</name>
    <dbReference type="NCBI Taxonomy" id="1408658"/>
    <lineage>
        <taxon>Eukaryota</taxon>
        <taxon>Fungi</taxon>
        <taxon>Dikarya</taxon>
        <taxon>Ascomycota</taxon>
        <taxon>Taphrinomycotina</taxon>
        <taxon>Pneumocystomycetes</taxon>
        <taxon>Pneumocystaceae</taxon>
        <taxon>Pneumocystis</taxon>
    </lineage>
</organism>
<dbReference type="EMBL" id="LFVZ01000004">
    <property type="protein sequence ID" value="KTW29647.1"/>
    <property type="molecule type" value="Genomic_DNA"/>
</dbReference>
<dbReference type="Pfam" id="PF02765">
    <property type="entry name" value="POT1"/>
    <property type="match status" value="1"/>
</dbReference>
<dbReference type="VEuPathDB" id="FungiDB:T552_00856"/>
<feature type="domain" description="Telomeric single stranded DNA binding POT1/Cdc13" evidence="9">
    <location>
        <begin position="21"/>
        <end position="152"/>
    </location>
</feature>
<dbReference type="InterPro" id="IPR028389">
    <property type="entry name" value="POT1"/>
</dbReference>
<dbReference type="GO" id="GO:0000783">
    <property type="term" value="C:nuclear telomere cap complex"/>
    <property type="evidence" value="ECO:0007669"/>
    <property type="project" value="TreeGrafter"/>
</dbReference>
<comment type="caution">
    <text evidence="10">The sequence shown here is derived from an EMBL/GenBank/DDBJ whole genome shotgun (WGS) entry which is preliminary data.</text>
</comment>
<keyword evidence="7" id="KW-0238">DNA-binding</keyword>
<evidence type="ECO:0000256" key="8">
    <source>
        <dbReference type="ARBA" id="ARBA00023242"/>
    </source>
</evidence>
<dbReference type="GeneID" id="28935656"/>
<evidence type="ECO:0000313" key="11">
    <source>
        <dbReference type="Proteomes" id="UP000054454"/>
    </source>
</evidence>
<comment type="subcellular location">
    <subcellularLocation>
        <location evidence="2">Chromosome</location>
        <location evidence="2">Telomere</location>
    </subcellularLocation>
    <subcellularLocation>
        <location evidence="1">Nucleus</location>
    </subcellularLocation>
</comment>
<evidence type="ECO:0000256" key="2">
    <source>
        <dbReference type="ARBA" id="ARBA00004574"/>
    </source>
</evidence>
<dbReference type="InterPro" id="IPR011564">
    <property type="entry name" value="Telomer_end-bd_POT1/Cdc13"/>
</dbReference>
<protein>
    <recommendedName>
        <fullName evidence="4">Protection of telomeres protein 1</fullName>
    </recommendedName>
</protein>
<keyword evidence="6" id="KW-0779">Telomere</keyword>
<dbReference type="GO" id="GO:0098505">
    <property type="term" value="F:G-rich strand telomeric DNA binding"/>
    <property type="evidence" value="ECO:0007669"/>
    <property type="project" value="TreeGrafter"/>
</dbReference>
<dbReference type="RefSeq" id="XP_018226634.1">
    <property type="nucleotide sequence ID" value="XM_018369454.1"/>
</dbReference>
<proteinExistence type="inferred from homology"/>
<evidence type="ECO:0000256" key="5">
    <source>
        <dbReference type="ARBA" id="ARBA00022454"/>
    </source>
</evidence>
<keyword evidence="8" id="KW-0539">Nucleus</keyword>
<evidence type="ECO:0000259" key="9">
    <source>
        <dbReference type="SMART" id="SM00976"/>
    </source>
</evidence>
<dbReference type="GO" id="GO:0016233">
    <property type="term" value="P:telomere capping"/>
    <property type="evidence" value="ECO:0007669"/>
    <property type="project" value="TreeGrafter"/>
</dbReference>
<dbReference type="AlphaFoldDB" id="A0A0W4ZMP1"/>
<dbReference type="Proteomes" id="UP000054454">
    <property type="component" value="Unassembled WGS sequence"/>
</dbReference>
<dbReference type="Gene3D" id="2.40.50.140">
    <property type="entry name" value="Nucleic acid-binding proteins"/>
    <property type="match status" value="3"/>
</dbReference>
<comment type="similarity">
    <text evidence="3">Belongs to the telombin family.</text>
</comment>
<evidence type="ECO:0000256" key="4">
    <source>
        <dbReference type="ARBA" id="ARBA00015253"/>
    </source>
</evidence>
<dbReference type="Pfam" id="PF16686">
    <property type="entry name" value="POT1PC"/>
    <property type="match status" value="1"/>
</dbReference>
<sequence>MSIQPLPSNGMYYFRIQYNEYHYISNLQAGSIVNLIGILASFKDSRKSRGTDFTNSCIIFDKSCVIPGSGLLINFFRPLEKDLPLFNDNTCAILLRNLRINSYNINMQGISRIDTEWILFDKKGNMQSKSNNKISLLFEEETFIKDLCFWWKNKNRLAHGIVSKRRPTLIRDIIPNSFYEIIGEIVKTFPINSNGFTIYLTDYTSNSLLHPYGWGMGSWWNGPHGKMTIQCSLWDSTAMFARNKLYEGEIVQVSNLLGRLNRDGILEGVVHGDKQYPDKIFITKPSKDNFYVKELITRKSLYNKRFLDDKKILEEISEENKYKEKTTVLTSPANMNLNIICAYQHIPITPIGDILSSLNPKPLYVAQKFRIRARVIDFLPVNLEDFAHPFCKSCQETYIKKCKCYSAYPLDEVFIWQFAFLFEGQDSACIPVIFFGDDAQTLFNNEFIMPTNLRKDKKTLALLRQRLSLIYGDLEEALLSGQHYNHIQTPWFELCIMEYIVHESKTGKRQRRWRAFGIKLA</sequence>
<evidence type="ECO:0000256" key="7">
    <source>
        <dbReference type="ARBA" id="ARBA00023125"/>
    </source>
</evidence>
<reference evidence="11" key="1">
    <citation type="journal article" date="2016" name="Nat. Commun.">
        <title>Genome analysis of three Pneumocystis species reveals adaptation mechanisms to life exclusively in mammalian hosts.</title>
        <authorList>
            <person name="Ma L."/>
            <person name="Chen Z."/>
            <person name="Huang D.W."/>
            <person name="Kutty G."/>
            <person name="Ishihara M."/>
            <person name="Wang H."/>
            <person name="Abouelleil A."/>
            <person name="Bishop L."/>
            <person name="Davey E."/>
            <person name="Deng R."/>
            <person name="Deng X."/>
            <person name="Fan L."/>
            <person name="Fantoni G."/>
            <person name="Fitzgerald M."/>
            <person name="Gogineni E."/>
            <person name="Goldberg J.M."/>
            <person name="Handley G."/>
            <person name="Hu X."/>
            <person name="Huber C."/>
            <person name="Jiao X."/>
            <person name="Jones K."/>
            <person name="Levin J.Z."/>
            <person name="Liu Y."/>
            <person name="Macdonald P."/>
            <person name="Melnikov A."/>
            <person name="Raley C."/>
            <person name="Sassi M."/>
            <person name="Sherman B.T."/>
            <person name="Song X."/>
            <person name="Sykes S."/>
            <person name="Tran B."/>
            <person name="Walsh L."/>
            <person name="Xia Y."/>
            <person name="Yang J."/>
            <person name="Young S."/>
            <person name="Zeng Q."/>
            <person name="Zheng X."/>
            <person name="Stephens R."/>
            <person name="Nusbaum C."/>
            <person name="Birren B.W."/>
            <person name="Azadi P."/>
            <person name="Lempicki R.A."/>
            <person name="Cuomo C.A."/>
            <person name="Kovacs J.A."/>
        </authorList>
    </citation>
    <scope>NUCLEOTIDE SEQUENCE [LARGE SCALE GENOMIC DNA]</scope>
    <source>
        <strain evidence="11">B80</strain>
    </source>
</reference>
<accession>A0A0W4ZMP1</accession>
<dbReference type="SUPFAM" id="SSF50249">
    <property type="entry name" value="Nucleic acid-binding proteins"/>
    <property type="match status" value="2"/>
</dbReference>
<dbReference type="OrthoDB" id="2186770at2759"/>
<name>A0A0W4ZMP1_PNEC8</name>
<keyword evidence="11" id="KW-1185">Reference proteome</keyword>